<dbReference type="Proteomes" id="UP000053669">
    <property type="component" value="Unassembled WGS sequence"/>
</dbReference>
<dbReference type="HAMAP" id="MF_00163">
    <property type="entry name" value="Pep_deformylase"/>
    <property type="match status" value="1"/>
</dbReference>
<name>A0A101RNC2_9ACTN</name>
<proteinExistence type="inferred from homology"/>
<feature type="binding site" evidence="2">
    <location>
        <position position="456"/>
    </location>
    <ligand>
        <name>Fe cation</name>
        <dbReference type="ChEBI" id="CHEBI:24875"/>
    </ligand>
</feature>
<comment type="similarity">
    <text evidence="1 2">Belongs to the polypeptide deformylase family.</text>
</comment>
<reference evidence="4 5" key="1">
    <citation type="submission" date="2015-10" db="EMBL/GenBank/DDBJ databases">
        <title>Draft genome sequence of Streptomyces canus DSM 40017, type strain for the species Streptomyces canus.</title>
        <authorList>
            <person name="Ruckert C."/>
            <person name="Winkler A."/>
            <person name="Kalinowski J."/>
            <person name="Kampfer P."/>
            <person name="Glaeser S."/>
        </authorList>
    </citation>
    <scope>NUCLEOTIDE SEQUENCE [LARGE SCALE GENOMIC DNA]</scope>
    <source>
        <strain evidence="4 5">DSM 40017</strain>
    </source>
</reference>
<dbReference type="InterPro" id="IPR023635">
    <property type="entry name" value="Peptide_deformylase"/>
</dbReference>
<evidence type="ECO:0000256" key="2">
    <source>
        <dbReference type="HAMAP-Rule" id="MF_00163"/>
    </source>
</evidence>
<comment type="caution">
    <text evidence="4">The sequence shown here is derived from an EMBL/GenBank/DDBJ whole genome shotgun (WGS) entry which is preliminary data.</text>
</comment>
<keyword evidence="2" id="KW-0408">Iron</keyword>
<comment type="function">
    <text evidence="2">Removes the formyl group from the N-terminal Met of newly synthesized proteins. Requires at least a dipeptide for an efficient rate of reaction. N-terminal L-methionine is a prerequisite for activity but the enzyme has broad specificity at other positions.</text>
</comment>
<dbReference type="EMBL" id="LMWU01000055">
    <property type="protein sequence ID" value="KUN58820.1"/>
    <property type="molecule type" value="Genomic_DNA"/>
</dbReference>
<evidence type="ECO:0000256" key="1">
    <source>
        <dbReference type="ARBA" id="ARBA00010759"/>
    </source>
</evidence>
<sequence>MEIERGVFAAELTRWRTNRGLSKKALADRLNVDRSYISHLEAGREHGSPALARRADTELDAGGALWTAWQGSDASPSAAEQSESTASTGLLVLEDDAALDFDGSTFHLRMRRLLRNDGTDPVSRYLVRIAVDRYPEEPERSNALYRSNPLTWDELGLQAHCSDEPMEWTVKHDRDAVKELWLKFQSPTRRFPLYPGQEAEITYSYSVSAGKWGPWFQRAVRLPTRRLTVELAFPSAAEPAVWGTETSLSADLAPLRTQPQATTRGDRTVFTWATMDPPLHARYRLEWRLKAGPDTKENASVSTLSASQAMANAGIIQDGAPVLVTPARPFDLPAEADEAGRIVGELLGAIDRVRKLHTFGKGMGIAAPQLGIDRSAAVVIPPDPAADPVVLINATIEESSADQDEQFEGCLSFFDVRGRVPRALSIVVAHDDLDGSTRLSRFTHGMARLVAHELDHLGGVLYRERMRPGVLPIPVEEYRDTGRQWQYG</sequence>
<keyword evidence="2" id="KW-0648">Protein biosynthesis</keyword>
<dbReference type="PANTHER" id="PTHR10458">
    <property type="entry name" value="PEPTIDE DEFORMYLASE"/>
    <property type="match status" value="1"/>
</dbReference>
<dbReference type="InterPro" id="IPR001387">
    <property type="entry name" value="Cro/C1-type_HTH"/>
</dbReference>
<dbReference type="STRING" id="58343.AQJ46_41840"/>
<dbReference type="Pfam" id="PF01327">
    <property type="entry name" value="Pep_deformylase"/>
    <property type="match status" value="1"/>
</dbReference>
<evidence type="ECO:0000313" key="4">
    <source>
        <dbReference type="EMBL" id="KUN58820.1"/>
    </source>
</evidence>
<dbReference type="RefSeq" id="WP_059210582.1">
    <property type="nucleotide sequence ID" value="NZ_KQ948674.1"/>
</dbReference>
<accession>A0A101RNC2</accession>
<dbReference type="PRINTS" id="PR01576">
    <property type="entry name" value="PDEFORMYLASE"/>
</dbReference>
<feature type="active site" evidence="2">
    <location>
        <position position="453"/>
    </location>
</feature>
<evidence type="ECO:0000313" key="5">
    <source>
        <dbReference type="Proteomes" id="UP000053669"/>
    </source>
</evidence>
<dbReference type="GO" id="GO:0042586">
    <property type="term" value="F:peptide deformylase activity"/>
    <property type="evidence" value="ECO:0007669"/>
    <property type="project" value="UniProtKB-UniRule"/>
</dbReference>
<dbReference type="EC" id="3.5.1.88" evidence="2"/>
<dbReference type="Pfam" id="PF13560">
    <property type="entry name" value="HTH_31"/>
    <property type="match status" value="1"/>
</dbReference>
<comment type="catalytic activity">
    <reaction evidence="2">
        <text>N-terminal N-formyl-L-methionyl-[peptide] + H2O = N-terminal L-methionyl-[peptide] + formate</text>
        <dbReference type="Rhea" id="RHEA:24420"/>
        <dbReference type="Rhea" id="RHEA-COMP:10639"/>
        <dbReference type="Rhea" id="RHEA-COMP:10640"/>
        <dbReference type="ChEBI" id="CHEBI:15377"/>
        <dbReference type="ChEBI" id="CHEBI:15740"/>
        <dbReference type="ChEBI" id="CHEBI:49298"/>
        <dbReference type="ChEBI" id="CHEBI:64731"/>
        <dbReference type="EC" id="3.5.1.88"/>
    </reaction>
</comment>
<organism evidence="4 5">
    <name type="scientific">Streptomyces canus</name>
    <dbReference type="NCBI Taxonomy" id="58343"/>
    <lineage>
        <taxon>Bacteria</taxon>
        <taxon>Bacillati</taxon>
        <taxon>Actinomycetota</taxon>
        <taxon>Actinomycetes</taxon>
        <taxon>Kitasatosporales</taxon>
        <taxon>Streptomycetaceae</taxon>
        <taxon>Streptomyces</taxon>
        <taxon>Streptomyces aurantiacus group</taxon>
    </lineage>
</organism>
<dbReference type="PROSITE" id="PS50943">
    <property type="entry name" value="HTH_CROC1"/>
    <property type="match status" value="1"/>
</dbReference>
<dbReference type="AlphaFoldDB" id="A0A101RNC2"/>
<dbReference type="InterPro" id="IPR036821">
    <property type="entry name" value="Peptide_deformylase_sf"/>
</dbReference>
<feature type="binding site" evidence="2">
    <location>
        <position position="410"/>
    </location>
    <ligand>
        <name>Fe cation</name>
        <dbReference type="ChEBI" id="CHEBI:24875"/>
    </ligand>
</feature>
<dbReference type="SMART" id="SM00530">
    <property type="entry name" value="HTH_XRE"/>
    <property type="match status" value="1"/>
</dbReference>
<gene>
    <name evidence="2" type="primary">def</name>
    <name evidence="4" type="ORF">AQJ46_41840</name>
</gene>
<dbReference type="SUPFAM" id="SSF56420">
    <property type="entry name" value="Peptide deformylase"/>
    <property type="match status" value="1"/>
</dbReference>
<protein>
    <recommendedName>
        <fullName evidence="2">Peptide deformylase</fullName>
        <shortName evidence="2">PDF</shortName>
        <ecNumber evidence="2">3.5.1.88</ecNumber>
    </recommendedName>
    <alternativeName>
        <fullName evidence="2">Polypeptide deformylase</fullName>
    </alternativeName>
</protein>
<dbReference type="GO" id="GO:0006412">
    <property type="term" value="P:translation"/>
    <property type="evidence" value="ECO:0007669"/>
    <property type="project" value="UniProtKB-UniRule"/>
</dbReference>
<dbReference type="PANTHER" id="PTHR10458:SF22">
    <property type="entry name" value="PEPTIDE DEFORMYLASE"/>
    <property type="match status" value="1"/>
</dbReference>
<dbReference type="GO" id="GO:0046872">
    <property type="term" value="F:metal ion binding"/>
    <property type="evidence" value="ECO:0007669"/>
    <property type="project" value="UniProtKB-KW"/>
</dbReference>
<dbReference type="Gene3D" id="1.10.260.40">
    <property type="entry name" value="lambda repressor-like DNA-binding domains"/>
    <property type="match status" value="1"/>
</dbReference>
<feature type="binding site" evidence="2">
    <location>
        <position position="452"/>
    </location>
    <ligand>
        <name>Fe cation</name>
        <dbReference type="ChEBI" id="CHEBI:24875"/>
    </ligand>
</feature>
<dbReference type="CDD" id="cd00093">
    <property type="entry name" value="HTH_XRE"/>
    <property type="match status" value="1"/>
</dbReference>
<dbReference type="InterPro" id="IPR010982">
    <property type="entry name" value="Lambda_DNA-bd_dom_sf"/>
</dbReference>
<dbReference type="SUPFAM" id="SSF47413">
    <property type="entry name" value="lambda repressor-like DNA-binding domains"/>
    <property type="match status" value="1"/>
</dbReference>
<keyword evidence="2" id="KW-0378">Hydrolase</keyword>
<dbReference type="Gene3D" id="3.90.45.10">
    <property type="entry name" value="Peptide deformylase"/>
    <property type="match status" value="1"/>
</dbReference>
<comment type="cofactor">
    <cofactor evidence="2">
        <name>Fe(2+)</name>
        <dbReference type="ChEBI" id="CHEBI:29033"/>
    </cofactor>
    <text evidence="2">Binds 1 Fe(2+) ion.</text>
</comment>
<evidence type="ECO:0000259" key="3">
    <source>
        <dbReference type="PROSITE" id="PS50943"/>
    </source>
</evidence>
<dbReference type="GO" id="GO:0003677">
    <property type="term" value="F:DNA binding"/>
    <property type="evidence" value="ECO:0007669"/>
    <property type="project" value="InterPro"/>
</dbReference>
<keyword evidence="2" id="KW-0479">Metal-binding</keyword>
<feature type="domain" description="HTH cro/C1-type" evidence="3">
    <location>
        <begin position="12"/>
        <end position="44"/>
    </location>
</feature>